<evidence type="ECO:0000313" key="1">
    <source>
        <dbReference type="EMBL" id="RFZ89936.1"/>
    </source>
</evidence>
<dbReference type="Proteomes" id="UP000264217">
    <property type="component" value="Unassembled WGS sequence"/>
</dbReference>
<protein>
    <submittedName>
        <fullName evidence="1">Uncharacterized protein</fullName>
    </submittedName>
</protein>
<comment type="caution">
    <text evidence="1">The sequence shown here is derived from an EMBL/GenBank/DDBJ whole genome shotgun (WGS) entry which is preliminary data.</text>
</comment>
<sequence>MHILRIKPDDIDRQFKTRNATARTEPRWVVLYNTEVVFNCFNFYSIKEYFAYLQHSLGIIPICDKV</sequence>
<name>A0A372NLU6_9SPHI</name>
<dbReference type="AlphaFoldDB" id="A0A372NLU6"/>
<dbReference type="EMBL" id="QWDC01000008">
    <property type="protein sequence ID" value="RFZ89936.1"/>
    <property type="molecule type" value="Genomic_DNA"/>
</dbReference>
<proteinExistence type="predicted"/>
<keyword evidence="2" id="KW-1185">Reference proteome</keyword>
<reference evidence="1 2" key="1">
    <citation type="submission" date="2018-08" db="EMBL/GenBank/DDBJ databases">
        <title>Mucilaginibacter sp. MYSH2.</title>
        <authorList>
            <person name="Seo T."/>
        </authorList>
    </citation>
    <scope>NUCLEOTIDE SEQUENCE [LARGE SCALE GENOMIC DNA]</scope>
    <source>
        <strain evidence="1 2">MYSH2</strain>
    </source>
</reference>
<organism evidence="1 2">
    <name type="scientific">Mucilaginibacter conchicola</name>
    <dbReference type="NCBI Taxonomy" id="2303333"/>
    <lineage>
        <taxon>Bacteria</taxon>
        <taxon>Pseudomonadati</taxon>
        <taxon>Bacteroidota</taxon>
        <taxon>Sphingobacteriia</taxon>
        <taxon>Sphingobacteriales</taxon>
        <taxon>Sphingobacteriaceae</taxon>
        <taxon>Mucilaginibacter</taxon>
    </lineage>
</organism>
<gene>
    <name evidence="1" type="ORF">D0C36_23870</name>
</gene>
<accession>A0A372NLU6</accession>
<evidence type="ECO:0000313" key="2">
    <source>
        <dbReference type="Proteomes" id="UP000264217"/>
    </source>
</evidence>